<dbReference type="GO" id="GO:0016787">
    <property type="term" value="F:hydrolase activity"/>
    <property type="evidence" value="ECO:0007669"/>
    <property type="project" value="UniProtKB-KW"/>
</dbReference>
<organism evidence="3 4">
    <name type="scientific">Paenibacillus terreus</name>
    <dbReference type="NCBI Taxonomy" id="1387834"/>
    <lineage>
        <taxon>Bacteria</taxon>
        <taxon>Bacillati</taxon>
        <taxon>Bacillota</taxon>
        <taxon>Bacilli</taxon>
        <taxon>Bacillales</taxon>
        <taxon>Paenibacillaceae</taxon>
        <taxon>Paenibacillus</taxon>
    </lineage>
</organism>
<comment type="caution">
    <text evidence="3">The sequence shown here is derived from an EMBL/GenBank/DDBJ whole genome shotgun (WGS) entry which is preliminary data.</text>
</comment>
<feature type="domain" description="Capsule synthesis protein CapA" evidence="2">
    <location>
        <begin position="6"/>
        <end position="317"/>
    </location>
</feature>
<proteinExistence type="inferred from homology"/>
<evidence type="ECO:0000313" key="4">
    <source>
        <dbReference type="Proteomes" id="UP001580407"/>
    </source>
</evidence>
<dbReference type="Pfam" id="PF09587">
    <property type="entry name" value="PGA_cap"/>
    <property type="match status" value="1"/>
</dbReference>
<reference evidence="3 4" key="1">
    <citation type="submission" date="2024-09" db="EMBL/GenBank/DDBJ databases">
        <authorList>
            <person name="Ruan L."/>
        </authorList>
    </citation>
    <scope>NUCLEOTIDE SEQUENCE [LARGE SCALE GENOMIC DNA]</scope>
    <source>
        <strain evidence="3 4">D33</strain>
    </source>
</reference>
<evidence type="ECO:0000313" key="3">
    <source>
        <dbReference type="EMBL" id="MFB5679341.1"/>
    </source>
</evidence>
<dbReference type="InterPro" id="IPR029052">
    <property type="entry name" value="Metallo-depent_PP-like"/>
</dbReference>
<sequence>MIREIAFAATGDAFITRRLPVQDEAFERLSTILKQADVRFTNLEVTLHQHEGIPAAVSGGTWAMGPPDALCDLRAYGFNLIAWANNHTLDYSYGGLEATEEYLNKHGFVHAGVGMNLASASEPRYLETAAGRVAIISATSTCHESAIAGDQRPDMIGRPGVNPLRYETIHKISPYNMQQLKSIASIVKINAAQEQSIKEGFKLPRNDDLYSFGNYLFKEDDQEGVTSRPHASDLRRIIAAIREARLQAEHIIVSIHAHEMNGEHKNQPAEFLEIFARNCIDEGAHAVIGHGPHILRGIEIYRNRPIFYSLGNFIFQNDTITHLPADFYEKYGLSHTEHVGGALEKRSQNNTIGFGVNPKIWQSVLPVWKMRDGELTELVLHPVELGYGKPRYERGWPEISANGQILAELAELSAPYGTSIEIEGGVGRVSVSGGVTSQN</sequence>
<gene>
    <name evidence="3" type="ORF">ACE3NQ_00265</name>
</gene>
<dbReference type="SMART" id="SM00854">
    <property type="entry name" value="PGA_cap"/>
    <property type="match status" value="1"/>
</dbReference>
<comment type="similarity">
    <text evidence="1">Belongs to the CapA family.</text>
</comment>
<dbReference type="CDD" id="cd07381">
    <property type="entry name" value="MPP_CapA"/>
    <property type="match status" value="1"/>
</dbReference>
<evidence type="ECO:0000256" key="1">
    <source>
        <dbReference type="ARBA" id="ARBA00005662"/>
    </source>
</evidence>
<dbReference type="EMBL" id="JBHILM010000001">
    <property type="protein sequence ID" value="MFB5679341.1"/>
    <property type="molecule type" value="Genomic_DNA"/>
</dbReference>
<keyword evidence="3" id="KW-0378">Hydrolase</keyword>
<dbReference type="PANTHER" id="PTHR33393">
    <property type="entry name" value="POLYGLUTAMINE SYNTHESIS ACCESSORY PROTEIN RV0574C-RELATED"/>
    <property type="match status" value="1"/>
</dbReference>
<name>A0ABV5B0X5_9BACL</name>
<dbReference type="InterPro" id="IPR019079">
    <property type="entry name" value="Capsule_synth_CapA"/>
</dbReference>
<dbReference type="EC" id="3.1.-.-" evidence="3"/>
<dbReference type="Proteomes" id="UP001580407">
    <property type="component" value="Unassembled WGS sequence"/>
</dbReference>
<dbReference type="RefSeq" id="WP_375523190.1">
    <property type="nucleotide sequence ID" value="NZ_JBHILM010000001.1"/>
</dbReference>
<accession>A0ABV5B0X5</accession>
<keyword evidence="4" id="KW-1185">Reference proteome</keyword>
<dbReference type="SUPFAM" id="SSF56300">
    <property type="entry name" value="Metallo-dependent phosphatases"/>
    <property type="match status" value="1"/>
</dbReference>
<dbReference type="InterPro" id="IPR052169">
    <property type="entry name" value="CW_Biosynth-Accessory"/>
</dbReference>
<protein>
    <submittedName>
        <fullName evidence="3">CapA family protein</fullName>
        <ecNumber evidence="3">3.1.-.-</ecNumber>
    </submittedName>
</protein>
<dbReference type="PANTHER" id="PTHR33393:SF13">
    <property type="entry name" value="PGA BIOSYNTHESIS PROTEIN CAPA"/>
    <property type="match status" value="1"/>
</dbReference>
<evidence type="ECO:0000259" key="2">
    <source>
        <dbReference type="SMART" id="SM00854"/>
    </source>
</evidence>